<dbReference type="InterPro" id="IPR036259">
    <property type="entry name" value="MFS_trans_sf"/>
</dbReference>
<evidence type="ECO:0000256" key="2">
    <source>
        <dbReference type="ARBA" id="ARBA00022692"/>
    </source>
</evidence>
<evidence type="ECO:0000313" key="8">
    <source>
        <dbReference type="EMBL" id="KAF2993891.1"/>
    </source>
</evidence>
<dbReference type="InterPro" id="IPR011701">
    <property type="entry name" value="MFS"/>
</dbReference>
<dbReference type="PANTHER" id="PTHR23502">
    <property type="entry name" value="MAJOR FACILITATOR SUPERFAMILY"/>
    <property type="match status" value="1"/>
</dbReference>
<evidence type="ECO:0000256" key="1">
    <source>
        <dbReference type="ARBA" id="ARBA00004141"/>
    </source>
</evidence>
<dbReference type="GO" id="GO:0022857">
    <property type="term" value="F:transmembrane transporter activity"/>
    <property type="evidence" value="ECO:0007669"/>
    <property type="project" value="InterPro"/>
</dbReference>
<feature type="transmembrane region" description="Helical" evidence="6">
    <location>
        <begin position="148"/>
        <end position="168"/>
    </location>
</feature>
<comment type="subcellular location">
    <subcellularLocation>
        <location evidence="1">Membrane</location>
        <topology evidence="1">Multi-pass membrane protein</topology>
    </subcellularLocation>
</comment>
<feature type="transmembrane region" description="Helical" evidence="6">
    <location>
        <begin position="266"/>
        <end position="284"/>
    </location>
</feature>
<dbReference type="PROSITE" id="PS50850">
    <property type="entry name" value="MFS"/>
    <property type="match status" value="1"/>
</dbReference>
<proteinExistence type="predicted"/>
<feature type="transmembrane region" description="Helical" evidence="6">
    <location>
        <begin position="175"/>
        <end position="193"/>
    </location>
</feature>
<evidence type="ECO:0000259" key="7">
    <source>
        <dbReference type="PROSITE" id="PS50850"/>
    </source>
</evidence>
<evidence type="ECO:0000256" key="3">
    <source>
        <dbReference type="ARBA" id="ARBA00022989"/>
    </source>
</evidence>
<feature type="transmembrane region" description="Helical" evidence="6">
    <location>
        <begin position="106"/>
        <end position="128"/>
    </location>
</feature>
<feature type="domain" description="Major facilitator superfamily (MFS) profile" evidence="7">
    <location>
        <begin position="103"/>
        <end position="542"/>
    </location>
</feature>
<name>A0A9P4T4E2_CURKU</name>
<dbReference type="GO" id="GO:0005886">
    <property type="term" value="C:plasma membrane"/>
    <property type="evidence" value="ECO:0007669"/>
    <property type="project" value="TreeGrafter"/>
</dbReference>
<feature type="compositionally biased region" description="Low complexity" evidence="5">
    <location>
        <begin position="43"/>
        <end position="57"/>
    </location>
</feature>
<dbReference type="Proteomes" id="UP000801428">
    <property type="component" value="Unassembled WGS sequence"/>
</dbReference>
<evidence type="ECO:0000256" key="4">
    <source>
        <dbReference type="ARBA" id="ARBA00023136"/>
    </source>
</evidence>
<keyword evidence="4 6" id="KW-0472">Membrane</keyword>
<keyword evidence="9" id="KW-1185">Reference proteome</keyword>
<feature type="transmembrane region" description="Helical" evidence="6">
    <location>
        <begin position="456"/>
        <end position="477"/>
    </location>
</feature>
<evidence type="ECO:0000256" key="5">
    <source>
        <dbReference type="SAM" id="MobiDB-lite"/>
    </source>
</evidence>
<dbReference type="InterPro" id="IPR020846">
    <property type="entry name" value="MFS_dom"/>
</dbReference>
<reference evidence="8" key="1">
    <citation type="submission" date="2019-04" db="EMBL/GenBank/DDBJ databases">
        <title>Sequencing of skin fungus with MAO and IRED activity.</title>
        <authorList>
            <person name="Marsaioli A.J."/>
            <person name="Bonatto J.M.C."/>
            <person name="Reis Junior O."/>
        </authorList>
    </citation>
    <scope>NUCLEOTIDE SEQUENCE</scope>
    <source>
        <strain evidence="8">30M1</strain>
    </source>
</reference>
<sequence>MLQSPQDAFYPPNELASPPPAQPLRKPSVVAPFSEPEEDFEPFPRSGSGLSSHSSAKASRHRKHESYDLSGSIFLVTSAGKTLNLPMPSSSPEDPLNWSWWKTSGAVVAIAFFSMISLVLVQAASLLFHGIMADFDKQETFPWTKETLITAPTLFMGIGALLWVPLSLGLGRRPVFLIATLMELIATLCAGYTTNFYQLLACVCFLGLGEGFALTSALLMMIDMTFIHQRPTAIALLWSLAGFGGTSSLVFVPLITSNGTHWRSFYHYWSLLLALSLLSTYLFYPETYFKRPTVAFDGLILLQSATENLTVYKDDSHESPIYRDLPQLPSSSRGAPRKGLSGLRDRLGLSRSSFASWPAIWHCWYEMAFCAINPLIFWVFIASAVNFAGMLFIGATYAQTLRSPPYSLPASQISHINIANGFGALAAFPLGGPLVVRLTSRLARRNRGVREAEHFLVGYILPVLAGAASTLVYGFAVQYKLHFYFYFLASGLNGFSFTTMSITSTIFQTLQREPRPPGTWPVPATVLQLLRAADDHYKFISA</sequence>
<feature type="transmembrane region" description="Helical" evidence="6">
    <location>
        <begin position="375"/>
        <end position="398"/>
    </location>
</feature>
<comment type="caution">
    <text evidence="8">The sequence shown here is derived from an EMBL/GenBank/DDBJ whole genome shotgun (WGS) entry which is preliminary data.</text>
</comment>
<dbReference type="Gene3D" id="1.20.1250.20">
    <property type="entry name" value="MFS general substrate transporter like domains"/>
    <property type="match status" value="1"/>
</dbReference>
<feature type="transmembrane region" description="Helical" evidence="6">
    <location>
        <begin position="483"/>
        <end position="507"/>
    </location>
</feature>
<evidence type="ECO:0000313" key="9">
    <source>
        <dbReference type="Proteomes" id="UP000801428"/>
    </source>
</evidence>
<keyword evidence="3 6" id="KW-1133">Transmembrane helix</keyword>
<keyword evidence="2 6" id="KW-0812">Transmembrane</keyword>
<accession>A0A9P4T4E2</accession>
<dbReference type="OrthoDB" id="268400at2759"/>
<feature type="transmembrane region" description="Helical" evidence="6">
    <location>
        <begin position="199"/>
        <end position="222"/>
    </location>
</feature>
<feature type="region of interest" description="Disordered" evidence="5">
    <location>
        <begin position="1"/>
        <end position="61"/>
    </location>
</feature>
<dbReference type="PANTHER" id="PTHR23502:SF47">
    <property type="entry name" value="MAJOR FACILITATOR SUPERFAMILY (MFS) PROFILE DOMAIN-CONTAINING PROTEIN-RELATED"/>
    <property type="match status" value="1"/>
</dbReference>
<organism evidence="8 9">
    <name type="scientific">Curvularia kusanoi</name>
    <name type="common">Cochliobolus kusanoi</name>
    <dbReference type="NCBI Taxonomy" id="90978"/>
    <lineage>
        <taxon>Eukaryota</taxon>
        <taxon>Fungi</taxon>
        <taxon>Dikarya</taxon>
        <taxon>Ascomycota</taxon>
        <taxon>Pezizomycotina</taxon>
        <taxon>Dothideomycetes</taxon>
        <taxon>Pleosporomycetidae</taxon>
        <taxon>Pleosporales</taxon>
        <taxon>Pleosporineae</taxon>
        <taxon>Pleosporaceae</taxon>
        <taxon>Curvularia</taxon>
    </lineage>
</organism>
<gene>
    <name evidence="8" type="ORF">E8E13_002434</name>
</gene>
<evidence type="ECO:0000256" key="6">
    <source>
        <dbReference type="SAM" id="Phobius"/>
    </source>
</evidence>
<dbReference type="SUPFAM" id="SSF103473">
    <property type="entry name" value="MFS general substrate transporter"/>
    <property type="match status" value="1"/>
</dbReference>
<feature type="transmembrane region" description="Helical" evidence="6">
    <location>
        <begin position="418"/>
        <end position="436"/>
    </location>
</feature>
<protein>
    <recommendedName>
        <fullName evidence="7">Major facilitator superfamily (MFS) profile domain-containing protein</fullName>
    </recommendedName>
</protein>
<feature type="region of interest" description="Disordered" evidence="5">
    <location>
        <begin position="321"/>
        <end position="340"/>
    </location>
</feature>
<dbReference type="Pfam" id="PF07690">
    <property type="entry name" value="MFS_1"/>
    <property type="match status" value="1"/>
</dbReference>
<dbReference type="EMBL" id="SWKU01000046">
    <property type="protein sequence ID" value="KAF2993891.1"/>
    <property type="molecule type" value="Genomic_DNA"/>
</dbReference>
<feature type="transmembrane region" description="Helical" evidence="6">
    <location>
        <begin position="234"/>
        <end position="254"/>
    </location>
</feature>
<dbReference type="AlphaFoldDB" id="A0A9P4T4E2"/>